<keyword evidence="4" id="KW-0732">Signal</keyword>
<evidence type="ECO:0000256" key="1">
    <source>
        <dbReference type="ARBA" id="ARBA00001974"/>
    </source>
</evidence>
<dbReference type="Pfam" id="PF01565">
    <property type="entry name" value="FAD_binding_4"/>
    <property type="match status" value="1"/>
</dbReference>
<keyword evidence="11" id="KW-1185">Reference proteome</keyword>
<dbReference type="AlphaFoldDB" id="A0A3L6RMU3"/>
<organism evidence="10 11">
    <name type="scientific">Panicum miliaceum</name>
    <name type="common">Proso millet</name>
    <name type="synonym">Broomcorn millet</name>
    <dbReference type="NCBI Taxonomy" id="4540"/>
    <lineage>
        <taxon>Eukaryota</taxon>
        <taxon>Viridiplantae</taxon>
        <taxon>Streptophyta</taxon>
        <taxon>Embryophyta</taxon>
        <taxon>Tracheophyta</taxon>
        <taxon>Spermatophyta</taxon>
        <taxon>Magnoliopsida</taxon>
        <taxon>Liliopsida</taxon>
        <taxon>Poales</taxon>
        <taxon>Poaceae</taxon>
        <taxon>PACMAD clade</taxon>
        <taxon>Panicoideae</taxon>
        <taxon>Panicodae</taxon>
        <taxon>Paniceae</taxon>
        <taxon>Panicinae</taxon>
        <taxon>Panicum</taxon>
        <taxon>Panicum sect. Panicum</taxon>
    </lineage>
</organism>
<dbReference type="SUPFAM" id="SSF56176">
    <property type="entry name" value="FAD-binding/transporter-associated domain-like"/>
    <property type="match status" value="1"/>
</dbReference>
<evidence type="ECO:0000256" key="3">
    <source>
        <dbReference type="ARBA" id="ARBA00022630"/>
    </source>
</evidence>
<protein>
    <recommendedName>
        <fullName evidence="9">FAD-binding PCMH-type domain-containing protein</fullName>
    </recommendedName>
</protein>
<proteinExistence type="inferred from homology"/>
<comment type="similarity">
    <text evidence="2">Belongs to the oxygen-dependent FAD-linked oxidoreductase family.</text>
</comment>
<dbReference type="Pfam" id="PF08031">
    <property type="entry name" value="BBE"/>
    <property type="match status" value="1"/>
</dbReference>
<dbReference type="OrthoDB" id="407275at2759"/>
<dbReference type="InterPro" id="IPR016167">
    <property type="entry name" value="FAD-bd_PCMH_sub1"/>
</dbReference>
<dbReference type="PROSITE" id="PS00862">
    <property type="entry name" value="OX2_COVAL_FAD"/>
    <property type="match status" value="1"/>
</dbReference>
<dbReference type="Gene3D" id="3.30.465.10">
    <property type="match status" value="1"/>
</dbReference>
<evidence type="ECO:0000313" key="11">
    <source>
        <dbReference type="Proteomes" id="UP000275267"/>
    </source>
</evidence>
<evidence type="ECO:0000313" key="10">
    <source>
        <dbReference type="EMBL" id="RLN05372.1"/>
    </source>
</evidence>
<dbReference type="PANTHER" id="PTHR32448">
    <property type="entry name" value="OS08G0158400 PROTEIN"/>
    <property type="match status" value="1"/>
</dbReference>
<evidence type="ECO:0000256" key="2">
    <source>
        <dbReference type="ARBA" id="ARBA00005466"/>
    </source>
</evidence>
<dbReference type="EMBL" id="PQIB02000008">
    <property type="protein sequence ID" value="RLN05372.1"/>
    <property type="molecule type" value="Genomic_DNA"/>
</dbReference>
<evidence type="ECO:0000259" key="9">
    <source>
        <dbReference type="PROSITE" id="PS51387"/>
    </source>
</evidence>
<dbReference type="Proteomes" id="UP000275267">
    <property type="component" value="Unassembled WGS sequence"/>
</dbReference>
<keyword evidence="6" id="KW-0560">Oxidoreductase</keyword>
<name>A0A3L6RMU3_PANMI</name>
<dbReference type="STRING" id="4540.A0A3L6RMU3"/>
<dbReference type="InterPro" id="IPR016169">
    <property type="entry name" value="FAD-bd_PCMH_sub2"/>
</dbReference>
<evidence type="ECO:0000256" key="6">
    <source>
        <dbReference type="ARBA" id="ARBA00023002"/>
    </source>
</evidence>
<dbReference type="Gene3D" id="3.40.462.20">
    <property type="match status" value="1"/>
</dbReference>
<evidence type="ECO:0000256" key="5">
    <source>
        <dbReference type="ARBA" id="ARBA00022827"/>
    </source>
</evidence>
<dbReference type="InterPro" id="IPR006093">
    <property type="entry name" value="Oxy_OxRdtase_FAD_BS"/>
</dbReference>
<dbReference type="Gene3D" id="3.30.43.10">
    <property type="entry name" value="Uridine Diphospho-n-acetylenolpyruvylglucosamine Reductase, domain 2"/>
    <property type="match status" value="1"/>
</dbReference>
<feature type="compositionally biased region" description="Gly residues" evidence="8">
    <location>
        <begin position="23"/>
        <end position="39"/>
    </location>
</feature>
<gene>
    <name evidence="10" type="ORF">C2845_PM13G03700</name>
</gene>
<sequence>MAWKGMGGMPTRSSEGQRVRGSCGNGERGGAGLLGGGGRRPQQTVATPSGRVAPRRPPTTIRRKISSHKYTSIHVSTIFCAPSPLSGICNGDPHRSRRRRSPCAVPRCNLSDDGRRRNSTPAPAHDIASCLVTSGVKNFSLPASKSFKPTLDSSLRYLRFDVPSVGKPTAIVLPASQRELQCAVLCARSSSLAIRVRSGGHSYEGLSYTSENHVPFVVIDLASLNRVRVDPASATVWAESGATLGQLYHAVGQSSRTLAFPGGTCSTIGLGGFVSGGGFGLLSRKFGLAVDNVLDATLIDASGRALTRATMDADVFWAIRGGGGGSWGVVYSWKLRLVPVPGTITMFDIDRRGPADLIAGLIHKWQHVGPHLPDEFYISTRIYFKPKPTNGGNLTMSFTGQVLGPKHLVLSVLSKTYPELRLAESELSEVSWVESAAKFAGLYSVADLTSRQIGVGEYAKRKSDYVQAPISAPDTAKVARYLTTAPTEGSIQLNPYGAAMARVGSSETPFPHRAGFLYSVQYAIDWRASENGRSGGYMGWLRSFYEFMAPFVSKNPRGAYVNYVDLDLGTNNWTTATGGPLSATSVSHAASWGQRYFLHNFDRLVRAKSKIDPGNVFNNAQSIPPLH</sequence>
<evidence type="ECO:0000256" key="4">
    <source>
        <dbReference type="ARBA" id="ARBA00022729"/>
    </source>
</evidence>
<dbReference type="InterPro" id="IPR016166">
    <property type="entry name" value="FAD-bd_PCMH"/>
</dbReference>
<evidence type="ECO:0000256" key="7">
    <source>
        <dbReference type="ARBA" id="ARBA00023180"/>
    </source>
</evidence>
<dbReference type="InterPro" id="IPR036318">
    <property type="entry name" value="FAD-bd_PCMH-like_sf"/>
</dbReference>
<dbReference type="InterPro" id="IPR012951">
    <property type="entry name" value="BBE"/>
</dbReference>
<keyword evidence="3" id="KW-0285">Flavoprotein</keyword>
<keyword evidence="7" id="KW-0325">Glycoprotein</keyword>
<feature type="domain" description="FAD-binding PCMH-type" evidence="9">
    <location>
        <begin position="164"/>
        <end position="340"/>
    </location>
</feature>
<comment type="caution">
    <text evidence="10">The sequence shown here is derived from an EMBL/GenBank/DDBJ whole genome shotgun (WGS) entry which is preliminary data.</text>
</comment>
<comment type="cofactor">
    <cofactor evidence="1">
        <name>FAD</name>
        <dbReference type="ChEBI" id="CHEBI:57692"/>
    </cofactor>
</comment>
<feature type="region of interest" description="Disordered" evidence="8">
    <location>
        <begin position="1"/>
        <end position="61"/>
    </location>
</feature>
<reference evidence="11" key="1">
    <citation type="journal article" date="2019" name="Nat. Commun.">
        <title>The genome of broomcorn millet.</title>
        <authorList>
            <person name="Zou C."/>
            <person name="Miki D."/>
            <person name="Li D."/>
            <person name="Tang Q."/>
            <person name="Xiao L."/>
            <person name="Rajput S."/>
            <person name="Deng P."/>
            <person name="Jia W."/>
            <person name="Huang R."/>
            <person name="Zhang M."/>
            <person name="Sun Y."/>
            <person name="Hu J."/>
            <person name="Fu X."/>
            <person name="Schnable P.S."/>
            <person name="Li F."/>
            <person name="Zhang H."/>
            <person name="Feng B."/>
            <person name="Zhu X."/>
            <person name="Liu R."/>
            <person name="Schnable J.C."/>
            <person name="Zhu J.-K."/>
            <person name="Zhang H."/>
        </authorList>
    </citation>
    <scope>NUCLEOTIDE SEQUENCE [LARGE SCALE GENOMIC DNA]</scope>
</reference>
<dbReference type="InterPro" id="IPR006094">
    <property type="entry name" value="Oxid_FAD_bind_N"/>
</dbReference>
<keyword evidence="5" id="KW-0274">FAD</keyword>
<dbReference type="PROSITE" id="PS51387">
    <property type="entry name" value="FAD_PCMH"/>
    <property type="match status" value="1"/>
</dbReference>
<accession>A0A3L6RMU3</accession>
<evidence type="ECO:0000256" key="8">
    <source>
        <dbReference type="SAM" id="MobiDB-lite"/>
    </source>
</evidence>
<dbReference type="GO" id="GO:0016491">
    <property type="term" value="F:oxidoreductase activity"/>
    <property type="evidence" value="ECO:0007669"/>
    <property type="project" value="UniProtKB-KW"/>
</dbReference>
<dbReference type="GO" id="GO:0071949">
    <property type="term" value="F:FAD binding"/>
    <property type="evidence" value="ECO:0007669"/>
    <property type="project" value="InterPro"/>
</dbReference>